<keyword evidence="11" id="KW-0131">Cell cycle</keyword>
<protein>
    <submittedName>
        <fullName evidence="14">Uncharacterized protein</fullName>
    </submittedName>
</protein>
<feature type="region of interest" description="Disordered" evidence="13">
    <location>
        <begin position="96"/>
        <end position="133"/>
    </location>
</feature>
<feature type="compositionally biased region" description="Basic and acidic residues" evidence="13">
    <location>
        <begin position="121"/>
        <end position="130"/>
    </location>
</feature>
<evidence type="ECO:0000256" key="10">
    <source>
        <dbReference type="ARBA" id="ARBA00023242"/>
    </source>
</evidence>
<dbReference type="SUPFAM" id="SSF57716">
    <property type="entry name" value="Glucocorticoid receptor-like (DNA-binding domain)"/>
    <property type="match status" value="1"/>
</dbReference>
<keyword evidence="8" id="KW-0238">DNA-binding</keyword>
<dbReference type="AlphaFoldDB" id="A0A182YBH9"/>
<organism evidence="14 15">
    <name type="scientific">Anopheles stephensi</name>
    <name type="common">Indo-Pakistan malaria mosquito</name>
    <dbReference type="NCBI Taxonomy" id="30069"/>
    <lineage>
        <taxon>Eukaryota</taxon>
        <taxon>Metazoa</taxon>
        <taxon>Ecdysozoa</taxon>
        <taxon>Arthropoda</taxon>
        <taxon>Hexapoda</taxon>
        <taxon>Insecta</taxon>
        <taxon>Pterygota</taxon>
        <taxon>Neoptera</taxon>
        <taxon>Endopterygota</taxon>
        <taxon>Diptera</taxon>
        <taxon>Nematocera</taxon>
        <taxon>Culicoidea</taxon>
        <taxon>Culicidae</taxon>
        <taxon>Anophelinae</taxon>
        <taxon>Anopheles</taxon>
    </lineage>
</organism>
<keyword evidence="15" id="KW-1185">Reference proteome</keyword>
<dbReference type="VEuPathDB" id="VectorBase:ASTEI20_038745"/>
<evidence type="ECO:0000256" key="4">
    <source>
        <dbReference type="ARBA" id="ARBA00022771"/>
    </source>
</evidence>
<evidence type="ECO:0000256" key="6">
    <source>
        <dbReference type="ARBA" id="ARBA00023015"/>
    </source>
</evidence>
<dbReference type="SMART" id="SM00980">
    <property type="entry name" value="THAP"/>
    <property type="match status" value="1"/>
</dbReference>
<reference evidence="14" key="2">
    <citation type="submission" date="2020-05" db="UniProtKB">
        <authorList>
            <consortium name="EnsemblMetazoa"/>
        </authorList>
    </citation>
    <scope>IDENTIFICATION</scope>
    <source>
        <strain evidence="14">Indian</strain>
    </source>
</reference>
<evidence type="ECO:0000313" key="14">
    <source>
        <dbReference type="EnsemblMetazoa" id="ASTEI05815-PA"/>
    </source>
</evidence>
<keyword evidence="4" id="KW-0863">Zinc-finger</keyword>
<evidence type="ECO:0000256" key="11">
    <source>
        <dbReference type="ARBA" id="ARBA00023306"/>
    </source>
</evidence>
<keyword evidence="9" id="KW-0804">Transcription</keyword>
<feature type="coiled-coil region" evidence="12">
    <location>
        <begin position="174"/>
        <end position="208"/>
    </location>
</feature>
<evidence type="ECO:0000256" key="12">
    <source>
        <dbReference type="SAM" id="Coils"/>
    </source>
</evidence>
<dbReference type="PANTHER" id="PTHR46600:SF1">
    <property type="entry name" value="THAP DOMAIN-CONTAINING PROTEIN 1"/>
    <property type="match status" value="1"/>
</dbReference>
<sequence>MGKGGSPRVCALCQNRSSVTDAHTDDAFERITYHKFPANPQRLDQWLELCGLPKDTFPPLSYKFICSNHFEPECFERDLRAELLYGTKRMTLKKDALPTIRTPKQQLKRKLTTAESSEEDDRQKRKEQVDKLLTGETPVTEEIVNPFRKRAVEDSSPQEPDKSDMTEWEMVQRIEELEQETASQRIQITQLQRTIDSKTERINFAKAEMVNAAISLQELKDHENRHVNDRVTEILSGRFGEGQLATIMAGPPMDGPDESFLQVLWTEAELVQALKLRCISKEAYDFMRLQMRYPLPEVTQIERWIHSVYLEPSHNATALRVLQIHAGTLNDIELICTLNLLHTSTPVRYRYDSKRDQIIGPNAQLSCLTVQGLFSAWQQIVQVDFDLIITREMVEKIITELHHIGYQVVAITTDCDHGTGDLWRTLNVSIDQHYIRHPVTDRSIYVYACPDRTLVAIHRVLVMDGFVMQENNLSITSATLMPLLRYTEGGAIYERYLNREMLDNMPWSSDLSRELISSTTTTTLRNLSNDDGAEGSDLLSTLTTLFDLFIDWYELCTTTTYSEDNCELKQQQITKLPYGVCEDEQNIVLDGMYDVMETIRCSDSANNFLPQAVLMSINSLRKLLADLRATYPGQIGAIPIVRMSTVPMKETIVKLQETLRHDSQPHSMNEVLYSLCAAVAYGGQDSHVTNSILKLGGLAGAGTLKHLRREDDPVDPELRNASDQNACEFLTRLLVVRLGHQYDYLGEQSVTIEQSNGQYGIKPSDGDITPSPLWTEQAKRLESYLRNAMHEKKTGLANGLIDFITDRHPRMGRDLVELYVRKRIAIKVQALNCKLDAERVQVSSS</sequence>
<keyword evidence="7 12" id="KW-0175">Coiled coil</keyword>
<evidence type="ECO:0000256" key="8">
    <source>
        <dbReference type="ARBA" id="ARBA00023125"/>
    </source>
</evidence>
<comment type="similarity">
    <text evidence="2">Belongs to the THAP1 family.</text>
</comment>
<evidence type="ECO:0000313" key="15">
    <source>
        <dbReference type="Proteomes" id="UP000076408"/>
    </source>
</evidence>
<evidence type="ECO:0000256" key="3">
    <source>
        <dbReference type="ARBA" id="ARBA00022723"/>
    </source>
</evidence>
<dbReference type="GO" id="GO:0005654">
    <property type="term" value="C:nucleoplasm"/>
    <property type="evidence" value="ECO:0007669"/>
    <property type="project" value="UniProtKB-SubCell"/>
</dbReference>
<dbReference type="SMART" id="SM00692">
    <property type="entry name" value="DM3"/>
    <property type="match status" value="1"/>
</dbReference>
<dbReference type="PROSITE" id="PS50950">
    <property type="entry name" value="ZF_THAP"/>
    <property type="match status" value="1"/>
</dbReference>
<evidence type="ECO:0000256" key="13">
    <source>
        <dbReference type="SAM" id="MobiDB-lite"/>
    </source>
</evidence>
<dbReference type="GO" id="GO:0043565">
    <property type="term" value="F:sequence-specific DNA binding"/>
    <property type="evidence" value="ECO:0007669"/>
    <property type="project" value="InterPro"/>
</dbReference>
<dbReference type="OMA" id="CEDEQNI"/>
<evidence type="ECO:0000256" key="5">
    <source>
        <dbReference type="ARBA" id="ARBA00022833"/>
    </source>
</evidence>
<keyword evidence="10" id="KW-0539">Nucleus</keyword>
<comment type="subcellular location">
    <subcellularLocation>
        <location evidence="1">Nucleus</location>
        <location evidence="1">Nucleoplasm</location>
    </subcellularLocation>
</comment>
<dbReference type="VEuPathDB" id="VectorBase:ASTE005404"/>
<proteinExistence type="inferred from homology"/>
<dbReference type="VEuPathDB" id="VectorBase:ASTEI05815"/>
<evidence type="ECO:0000256" key="2">
    <source>
        <dbReference type="ARBA" id="ARBA00006177"/>
    </source>
</evidence>
<evidence type="ECO:0000256" key="1">
    <source>
        <dbReference type="ARBA" id="ARBA00004642"/>
    </source>
</evidence>
<dbReference type="EnsemblMetazoa" id="ASTEI05815-RA">
    <property type="protein sequence ID" value="ASTEI05815-PA"/>
    <property type="gene ID" value="ASTEI05815"/>
</dbReference>
<name>A0A182YBH9_ANOST</name>
<reference evidence="15" key="1">
    <citation type="journal article" date="2014" name="Genome Biol.">
        <title>Genome analysis of a major urban malaria vector mosquito, Anopheles stephensi.</title>
        <authorList>
            <person name="Jiang X."/>
            <person name="Peery A."/>
            <person name="Hall A.B."/>
            <person name="Sharma A."/>
            <person name="Chen X.G."/>
            <person name="Waterhouse R.M."/>
            <person name="Komissarov A."/>
            <person name="Riehle M.M."/>
            <person name="Shouche Y."/>
            <person name="Sharakhova M.V."/>
            <person name="Lawson D."/>
            <person name="Pakpour N."/>
            <person name="Arensburger P."/>
            <person name="Davidson V.L."/>
            <person name="Eiglmeier K."/>
            <person name="Emrich S."/>
            <person name="George P."/>
            <person name="Kennedy R.C."/>
            <person name="Mane S.P."/>
            <person name="Maslen G."/>
            <person name="Oringanje C."/>
            <person name="Qi Y."/>
            <person name="Settlage R."/>
            <person name="Tojo M."/>
            <person name="Tubio J.M."/>
            <person name="Unger M.F."/>
            <person name="Wang B."/>
            <person name="Vernick K.D."/>
            <person name="Ribeiro J.M."/>
            <person name="James A.A."/>
            <person name="Michel K."/>
            <person name="Riehle M.A."/>
            <person name="Luckhart S."/>
            <person name="Sharakhov I.V."/>
            <person name="Tu Z."/>
        </authorList>
    </citation>
    <scope>NUCLEOTIDE SEQUENCE [LARGE SCALE GENOMIC DNA]</scope>
    <source>
        <strain evidence="15">Indian</strain>
    </source>
</reference>
<dbReference type="InterPro" id="IPR006612">
    <property type="entry name" value="THAP_Znf"/>
</dbReference>
<dbReference type="Proteomes" id="UP000076408">
    <property type="component" value="Unassembled WGS sequence"/>
</dbReference>
<evidence type="ECO:0000256" key="7">
    <source>
        <dbReference type="ARBA" id="ARBA00023054"/>
    </source>
</evidence>
<dbReference type="InterPro" id="IPR026516">
    <property type="entry name" value="THAP1/10"/>
</dbReference>
<dbReference type="Pfam" id="PF05485">
    <property type="entry name" value="THAP"/>
    <property type="match status" value="1"/>
</dbReference>
<dbReference type="GO" id="GO:0008270">
    <property type="term" value="F:zinc ion binding"/>
    <property type="evidence" value="ECO:0007669"/>
    <property type="project" value="UniProtKB-KW"/>
</dbReference>
<dbReference type="STRING" id="30069.A0A182YBH9"/>
<keyword evidence="3" id="KW-0479">Metal-binding</keyword>
<evidence type="ECO:0000256" key="9">
    <source>
        <dbReference type="ARBA" id="ARBA00023163"/>
    </source>
</evidence>
<keyword evidence="5" id="KW-0862">Zinc</keyword>
<dbReference type="PANTHER" id="PTHR46600">
    <property type="entry name" value="THAP DOMAIN-CONTAINING"/>
    <property type="match status" value="1"/>
</dbReference>
<accession>A0A182YBH9</accession>
<keyword evidence="6" id="KW-0805">Transcription regulation</keyword>